<dbReference type="AlphaFoldDB" id="A0A149TGX8"/>
<organism evidence="4 5">
    <name type="scientific">Gluconobacter albidus</name>
    <dbReference type="NCBI Taxonomy" id="318683"/>
    <lineage>
        <taxon>Bacteria</taxon>
        <taxon>Pseudomonadati</taxon>
        <taxon>Pseudomonadota</taxon>
        <taxon>Alphaproteobacteria</taxon>
        <taxon>Acetobacterales</taxon>
        <taxon>Acetobacteraceae</taxon>
        <taxon>Gluconobacter</taxon>
    </lineage>
</organism>
<dbReference type="Pfam" id="PF00144">
    <property type="entry name" value="Beta-lactamase"/>
    <property type="match status" value="1"/>
</dbReference>
<dbReference type="OrthoDB" id="5377981at2"/>
<dbReference type="PATRIC" id="fig|318683.6.peg.2855"/>
<dbReference type="EMBL" id="LHZR01000111">
    <property type="protein sequence ID" value="KXV46841.1"/>
    <property type="molecule type" value="Genomic_DNA"/>
</dbReference>
<dbReference type="Pfam" id="PF11954">
    <property type="entry name" value="DUF3471"/>
    <property type="match status" value="1"/>
</dbReference>
<dbReference type="InterPro" id="IPR021860">
    <property type="entry name" value="Peptidase_S12_Pab87-rel_C"/>
</dbReference>
<comment type="caution">
    <text evidence="4">The sequence shown here is derived from an EMBL/GenBank/DDBJ whole genome shotgun (WGS) entry which is preliminary data.</text>
</comment>
<sequence>MIQPLRQSLMRAIPAALLLCTAYATHAATLPAGLTEQVITNTVERARSAFNVPGIAVAVVQDGEVVFSRGYGRRTQDSASAPVDSRTMFAIGSNTKEFTASALAQLVDQGRLGWNDRVIDHMPEFRLADPAITRDFRVSDLLTHHSGMGQGAGDLMLFSHSTFTRPEILAGLPFMPFTAPFRSTYAYNNLLYVVAGALVERMTGQSWEEVVQKQLIDAADLPACQSTPPVKGQTNVAIGEGESTALPDRSALRLPGVAPAGGIWCSADGVTRWAQTYLNGGRAPNGRQVFSQASRDALWAPHGLLPLPDTAEATQTHFRAYGYGWFMEDFFGLKRVWHTGTISGMVSYVTFLPERKSAIIVLTNHYSHAAPFAIATELSAYVANGKSADWVTYFQNAQNAKDAADRKKAAETGPGSPARPFITLSHEAQQDYVGTYRDDWRGPITISRRGKDLRMSFSHADGLTGTLSALPHDLFTVRWDDRAQDADDDSYVQFERDLSGQVSGLKMQVIGSDFSFDAQDLHPKKIHPSPEAPKL</sequence>
<accession>A0A149TGX8</accession>
<feature type="domain" description="Beta-lactamase-related" evidence="2">
    <location>
        <begin position="49"/>
        <end position="377"/>
    </location>
</feature>
<reference evidence="4 5" key="1">
    <citation type="submission" date="2015-06" db="EMBL/GenBank/DDBJ databases">
        <title>Improved classification and identification of acetic acid bacteria using matrix-assisted laser desorption/ionization time-of-flight mass spectrometry; Gluconobacter nephelii and Gluconobacter uchimurae are later heterotypic synonyms of Gluconobacter japonicus and Gluconobacter oxydans, respectively.</title>
        <authorList>
            <person name="Li L."/>
            <person name="Cleenwerck I."/>
            <person name="De Vuyst L."/>
            <person name="Vandamme P."/>
        </authorList>
    </citation>
    <scope>NUCLEOTIDE SEQUENCE [LARGE SCALE GENOMIC DNA]</scope>
    <source>
        <strain evidence="4 5">LMG 1768</strain>
    </source>
</reference>
<evidence type="ECO:0000313" key="5">
    <source>
        <dbReference type="Proteomes" id="UP000075636"/>
    </source>
</evidence>
<dbReference type="PANTHER" id="PTHR46825:SF15">
    <property type="entry name" value="BETA-LACTAMASE-RELATED DOMAIN-CONTAINING PROTEIN"/>
    <property type="match status" value="1"/>
</dbReference>
<dbReference type="InterPro" id="IPR001466">
    <property type="entry name" value="Beta-lactam-related"/>
</dbReference>
<dbReference type="InterPro" id="IPR050491">
    <property type="entry name" value="AmpC-like"/>
</dbReference>
<dbReference type="PANTHER" id="PTHR46825">
    <property type="entry name" value="D-ALANYL-D-ALANINE-CARBOXYPEPTIDASE/ENDOPEPTIDASE AMPH"/>
    <property type="match status" value="1"/>
</dbReference>
<gene>
    <name evidence="4" type="ORF">AD945_12035</name>
</gene>
<evidence type="ECO:0000313" key="4">
    <source>
        <dbReference type="EMBL" id="KXV46841.1"/>
    </source>
</evidence>
<feature type="signal peptide" evidence="1">
    <location>
        <begin position="1"/>
        <end position="27"/>
    </location>
</feature>
<keyword evidence="1" id="KW-0732">Signal</keyword>
<dbReference type="SUPFAM" id="SSF56601">
    <property type="entry name" value="beta-lactamase/transpeptidase-like"/>
    <property type="match status" value="1"/>
</dbReference>
<dbReference type="RefSeq" id="WP_062109152.1">
    <property type="nucleotide sequence ID" value="NZ_LHZR01000111.1"/>
</dbReference>
<dbReference type="STRING" id="318683.A0U94_01560"/>
<protein>
    <submittedName>
        <fullName evidence="4">Beta-lactamase</fullName>
    </submittedName>
</protein>
<dbReference type="Proteomes" id="UP000075636">
    <property type="component" value="Unassembled WGS sequence"/>
</dbReference>
<evidence type="ECO:0000259" key="3">
    <source>
        <dbReference type="Pfam" id="PF11954"/>
    </source>
</evidence>
<evidence type="ECO:0000259" key="2">
    <source>
        <dbReference type="Pfam" id="PF00144"/>
    </source>
</evidence>
<proteinExistence type="predicted"/>
<feature type="chain" id="PRO_5007555705" evidence="1">
    <location>
        <begin position="28"/>
        <end position="535"/>
    </location>
</feature>
<name>A0A149TGX8_9PROT</name>
<dbReference type="Gene3D" id="3.40.710.10">
    <property type="entry name" value="DD-peptidase/beta-lactamase superfamily"/>
    <property type="match status" value="1"/>
</dbReference>
<feature type="domain" description="Peptidase S12 Pab87-related C-terminal" evidence="3">
    <location>
        <begin position="423"/>
        <end position="522"/>
    </location>
</feature>
<dbReference type="InterPro" id="IPR012338">
    <property type="entry name" value="Beta-lactam/transpept-like"/>
</dbReference>
<dbReference type="Gene3D" id="2.40.128.600">
    <property type="match status" value="1"/>
</dbReference>
<evidence type="ECO:0000256" key="1">
    <source>
        <dbReference type="SAM" id="SignalP"/>
    </source>
</evidence>